<dbReference type="InterPro" id="IPR011708">
    <property type="entry name" value="DNA_pol3_alpha_NTPase_dom"/>
</dbReference>
<keyword evidence="6 13" id="KW-0548">Nucleotidyltransferase</keyword>
<dbReference type="Gene3D" id="3.20.20.140">
    <property type="entry name" value="Metal-dependent hydrolases"/>
    <property type="match status" value="1"/>
</dbReference>
<comment type="function">
    <text evidence="9">DNA polymerase III is a complex, multichain enzyme responsible for most of the replicative synthesis in bacteria. This DNA polymerase also exhibits 3' to 5' exonuclease activity. The alpha chain is the DNA polymerase.</text>
</comment>
<keyword evidence="5 13" id="KW-0808">Transferase</keyword>
<dbReference type="GO" id="GO:0005737">
    <property type="term" value="C:cytoplasm"/>
    <property type="evidence" value="ECO:0007669"/>
    <property type="project" value="UniProtKB-SubCell"/>
</dbReference>
<dbReference type="InterPro" id="IPR040982">
    <property type="entry name" value="DNA_pol3_finger"/>
</dbReference>
<evidence type="ECO:0000313" key="13">
    <source>
        <dbReference type="EMBL" id="HIQ62503.1"/>
    </source>
</evidence>
<dbReference type="Gene3D" id="1.10.150.870">
    <property type="match status" value="1"/>
</dbReference>
<dbReference type="Proteomes" id="UP000886819">
    <property type="component" value="Unassembled WGS sequence"/>
</dbReference>
<dbReference type="CDD" id="cd04485">
    <property type="entry name" value="DnaE_OBF"/>
    <property type="match status" value="1"/>
</dbReference>
<dbReference type="EC" id="2.7.7.7" evidence="3"/>
<dbReference type="SUPFAM" id="SSF89550">
    <property type="entry name" value="PHP domain-like"/>
    <property type="match status" value="1"/>
</dbReference>
<sequence length="1181" mass="132493">MSSFVHLHLHTEYSLLDGANPIAKTLDRVKELGMDACAITDHGVMYGVVDFYAEARKRGIHPVIGCEVYVCEDMEEKTSAAREYNHLILLCETQEGYRSLTRLVSEAWTRGFYYKPRVDYSLLRRHHEGLIALSACLSGEIPQALLEGREETARQAVARYLDIFGRDNFFIEIQDHGLADERTVLPQLVRLARETGVALVATNDAHYLRREDAEAQEVLMCIQTGKTLEDENRLRMSTRELYVKSPEEMAALFPQWPEALENTVAIARRCHVAFDFSTVHLPRYPLEPGQTAEGLLRSLCAEGLARLYPKDDGAARERLEYELGIIIKMGYVDYFLIVWDFIRYAKEHGIMVGPGRGSGAGSITAYTLGITALDPLKYNLLFERFLNPERISMPDIDTDFCYERRQEVIDYVARRYGEDHVAQIITFGTMAAKAVIRDVGRVLGYPYAEVDAVAKMIPFSLDMTLDKALSISPELRRQYEENPRTRRLVDTARALEGMPRHASTHAAGVLITRRPVTDYVPLQTNDDVVTTQFPMGTLEKLGLLKMDILGLRTLTVIRDTLDMMRQMGVDMKPEEIPMDDKGVYDMICQGDTDGVFQLESGGMRAFLANMKPDCFEDIIAAISLYRPGPMDSIPRYIEGKHNPESIRYADERLRPILEVTYGCMVYQEQVMQIVRDLAGYSLGRSDLVRRAMAKKKKDVMAQEREYFIHGMVEDGRVIVPGAVRNGVPEDVAARIFDEMTAFASYAFNKPHAACYAVVAVQTGWLKLHYPAQFMAALMNSVTGSAEKIAQYIQYCRKHGIAVLPPDVNRSGRKFSVEFDAATRRPAIRFGLGAVKGAGAAALDAIVREREARGPFRDIYDFAQRATDEHLNKRMVEALIRAGAFDATGANRAQLLDVYERALDGAAQVRKKNVAGQLSLFGALEDDMSASGVRPRLPRLPEHPRRVLLAMEKETTGVYITGHPLDEYRETLEAMEFSAAFIDGLTEREDRGVAFDGRRIRLGGLLADVRSKATRANSLMGFVILEDLTGQIEGMVFPKTWERLSMELTQDRPVVLAGRLSMHEDEAPKLIVEEVYPLQKTGEKPSPAQDVSPSPAQAPPASSAAPPKLYLRVRARADMERALPLLEGKPGPSPALFYLETERITLRAPERYWCDADEALLQALRDCLGAENVKLRNGETAR</sequence>
<keyword evidence="7" id="KW-0235">DNA replication</keyword>
<evidence type="ECO:0000256" key="2">
    <source>
        <dbReference type="ARBA" id="ARBA00009496"/>
    </source>
</evidence>
<dbReference type="InterPro" id="IPR004805">
    <property type="entry name" value="DnaE2/DnaE/PolC"/>
</dbReference>
<dbReference type="GO" id="GO:0008408">
    <property type="term" value="F:3'-5' exonuclease activity"/>
    <property type="evidence" value="ECO:0007669"/>
    <property type="project" value="InterPro"/>
</dbReference>
<evidence type="ECO:0000256" key="3">
    <source>
        <dbReference type="ARBA" id="ARBA00012417"/>
    </source>
</evidence>
<evidence type="ECO:0000313" key="14">
    <source>
        <dbReference type="Proteomes" id="UP000886819"/>
    </source>
</evidence>
<dbReference type="NCBIfam" id="TIGR00594">
    <property type="entry name" value="polc"/>
    <property type="match status" value="1"/>
</dbReference>
<evidence type="ECO:0000259" key="12">
    <source>
        <dbReference type="SMART" id="SM00481"/>
    </source>
</evidence>
<keyword evidence="8" id="KW-0239">DNA-directed DNA polymerase</keyword>
<evidence type="ECO:0000256" key="11">
    <source>
        <dbReference type="SAM" id="MobiDB-lite"/>
    </source>
</evidence>
<reference evidence="13" key="2">
    <citation type="journal article" date="2021" name="PeerJ">
        <title>Extensive microbial diversity within the chicken gut microbiome revealed by metagenomics and culture.</title>
        <authorList>
            <person name="Gilroy R."/>
            <person name="Ravi A."/>
            <person name="Getino M."/>
            <person name="Pursley I."/>
            <person name="Horton D.L."/>
            <person name="Alikhan N.F."/>
            <person name="Baker D."/>
            <person name="Gharbi K."/>
            <person name="Hall N."/>
            <person name="Watson M."/>
            <person name="Adriaenssens E.M."/>
            <person name="Foster-Nyarko E."/>
            <person name="Jarju S."/>
            <person name="Secka A."/>
            <person name="Antonio M."/>
            <person name="Oren A."/>
            <person name="Chaudhuri R.R."/>
            <person name="La Ragione R."/>
            <person name="Hildebrand F."/>
            <person name="Pallen M.J."/>
        </authorList>
    </citation>
    <scope>NUCLEOTIDE SEQUENCE</scope>
    <source>
        <strain evidence="13">ChiHile30-977</strain>
    </source>
</reference>
<dbReference type="GO" id="GO:0006260">
    <property type="term" value="P:DNA replication"/>
    <property type="evidence" value="ECO:0007669"/>
    <property type="project" value="UniProtKB-KW"/>
</dbReference>
<proteinExistence type="inferred from homology"/>
<dbReference type="CDD" id="cd12113">
    <property type="entry name" value="PHP_PolIIIA_DnaE3"/>
    <property type="match status" value="1"/>
</dbReference>
<dbReference type="Gene3D" id="1.10.10.1600">
    <property type="entry name" value="Bacterial DNA polymerase III alpha subunit, thumb domain"/>
    <property type="match status" value="1"/>
</dbReference>
<dbReference type="AlphaFoldDB" id="A0A9D0YX93"/>
<evidence type="ECO:0000256" key="10">
    <source>
        <dbReference type="ARBA" id="ARBA00049244"/>
    </source>
</evidence>
<dbReference type="PANTHER" id="PTHR32294">
    <property type="entry name" value="DNA POLYMERASE III SUBUNIT ALPHA"/>
    <property type="match status" value="1"/>
</dbReference>
<dbReference type="PANTHER" id="PTHR32294:SF0">
    <property type="entry name" value="DNA POLYMERASE III SUBUNIT ALPHA"/>
    <property type="match status" value="1"/>
</dbReference>
<gene>
    <name evidence="13" type="ORF">IAA66_02815</name>
</gene>
<dbReference type="GO" id="GO:0003887">
    <property type="term" value="F:DNA-directed DNA polymerase activity"/>
    <property type="evidence" value="ECO:0007669"/>
    <property type="project" value="UniProtKB-KW"/>
</dbReference>
<evidence type="ECO:0000256" key="1">
    <source>
        <dbReference type="ARBA" id="ARBA00004496"/>
    </source>
</evidence>
<comment type="catalytic activity">
    <reaction evidence="10">
        <text>DNA(n) + a 2'-deoxyribonucleoside 5'-triphosphate = DNA(n+1) + diphosphate</text>
        <dbReference type="Rhea" id="RHEA:22508"/>
        <dbReference type="Rhea" id="RHEA-COMP:17339"/>
        <dbReference type="Rhea" id="RHEA-COMP:17340"/>
        <dbReference type="ChEBI" id="CHEBI:33019"/>
        <dbReference type="ChEBI" id="CHEBI:61560"/>
        <dbReference type="ChEBI" id="CHEBI:173112"/>
        <dbReference type="EC" id="2.7.7.7"/>
    </reaction>
</comment>
<comment type="caution">
    <text evidence="13">The sequence shown here is derived from an EMBL/GenBank/DDBJ whole genome shotgun (WGS) entry which is preliminary data.</text>
</comment>
<dbReference type="NCBIfam" id="NF004226">
    <property type="entry name" value="PRK05673.1"/>
    <property type="match status" value="1"/>
</dbReference>
<evidence type="ECO:0000256" key="6">
    <source>
        <dbReference type="ARBA" id="ARBA00022695"/>
    </source>
</evidence>
<dbReference type="NCBIfam" id="NF005298">
    <property type="entry name" value="PRK06826.1"/>
    <property type="match status" value="1"/>
</dbReference>
<dbReference type="GO" id="GO:0003676">
    <property type="term" value="F:nucleic acid binding"/>
    <property type="evidence" value="ECO:0007669"/>
    <property type="project" value="InterPro"/>
</dbReference>
<feature type="domain" description="Polymerase/histidinol phosphatase N-terminal" evidence="12">
    <location>
        <begin position="5"/>
        <end position="72"/>
    </location>
</feature>
<dbReference type="InterPro" id="IPR003141">
    <property type="entry name" value="Pol/His_phosphatase_N"/>
</dbReference>
<accession>A0A9D0YX93</accession>
<dbReference type="InterPro" id="IPR016195">
    <property type="entry name" value="Pol/histidinol_Pase-like"/>
</dbReference>
<evidence type="ECO:0000256" key="5">
    <source>
        <dbReference type="ARBA" id="ARBA00022679"/>
    </source>
</evidence>
<dbReference type="Pfam" id="PF01336">
    <property type="entry name" value="tRNA_anti-codon"/>
    <property type="match status" value="1"/>
</dbReference>
<evidence type="ECO:0000256" key="9">
    <source>
        <dbReference type="ARBA" id="ARBA00025611"/>
    </source>
</evidence>
<comment type="subcellular location">
    <subcellularLocation>
        <location evidence="1">Cytoplasm</location>
    </subcellularLocation>
</comment>
<feature type="region of interest" description="Disordered" evidence="11">
    <location>
        <begin position="1080"/>
        <end position="1106"/>
    </location>
</feature>
<dbReference type="InterPro" id="IPR029460">
    <property type="entry name" value="DNAPol_HHH"/>
</dbReference>
<feature type="compositionally biased region" description="Low complexity" evidence="11">
    <location>
        <begin position="1084"/>
        <end position="1106"/>
    </location>
</feature>
<dbReference type="Pfam" id="PF14579">
    <property type="entry name" value="HHH_6"/>
    <property type="match status" value="1"/>
</dbReference>
<protein>
    <recommendedName>
        <fullName evidence="4">DNA polymerase III subunit alpha</fullName>
        <ecNumber evidence="3">2.7.7.7</ecNumber>
    </recommendedName>
</protein>
<dbReference type="InterPro" id="IPR004365">
    <property type="entry name" value="NA-bd_OB_tRNA"/>
</dbReference>
<dbReference type="Pfam" id="PF02811">
    <property type="entry name" value="PHP"/>
    <property type="match status" value="1"/>
</dbReference>
<comment type="similarity">
    <text evidence="2">Belongs to the DNA polymerase type-C family. DnaE subfamily.</text>
</comment>
<evidence type="ECO:0000256" key="8">
    <source>
        <dbReference type="ARBA" id="ARBA00022932"/>
    </source>
</evidence>
<dbReference type="InterPro" id="IPR004013">
    <property type="entry name" value="PHP_dom"/>
</dbReference>
<organism evidence="13 14">
    <name type="scientific">Candidatus Avichristensenella intestinipullorum</name>
    <dbReference type="NCBI Taxonomy" id="2840693"/>
    <lineage>
        <taxon>Bacteria</taxon>
        <taxon>Bacillati</taxon>
        <taxon>Bacillota</taxon>
        <taxon>Clostridia</taxon>
        <taxon>Candidatus Avichristensenella</taxon>
    </lineage>
</organism>
<evidence type="ECO:0000256" key="4">
    <source>
        <dbReference type="ARBA" id="ARBA00019114"/>
    </source>
</evidence>
<dbReference type="Pfam" id="PF07733">
    <property type="entry name" value="DNA_pol3_alpha"/>
    <property type="match status" value="1"/>
</dbReference>
<dbReference type="Pfam" id="PF17657">
    <property type="entry name" value="DNA_pol3_finger"/>
    <property type="match status" value="1"/>
</dbReference>
<evidence type="ECO:0000256" key="7">
    <source>
        <dbReference type="ARBA" id="ARBA00022705"/>
    </source>
</evidence>
<name>A0A9D0YX93_9FIRM</name>
<dbReference type="SMART" id="SM00481">
    <property type="entry name" value="POLIIIAc"/>
    <property type="match status" value="1"/>
</dbReference>
<reference evidence="13" key="1">
    <citation type="submission" date="2020-10" db="EMBL/GenBank/DDBJ databases">
        <authorList>
            <person name="Gilroy R."/>
        </authorList>
    </citation>
    <scope>NUCLEOTIDE SEQUENCE</scope>
    <source>
        <strain evidence="13">ChiHile30-977</strain>
    </source>
</reference>
<dbReference type="InterPro" id="IPR041931">
    <property type="entry name" value="DNA_pol3_alpha_thumb_dom"/>
</dbReference>
<dbReference type="EMBL" id="DVFI01000037">
    <property type="protein sequence ID" value="HIQ62503.1"/>
    <property type="molecule type" value="Genomic_DNA"/>
</dbReference>